<dbReference type="Proteomes" id="UP000004491">
    <property type="component" value="Unassembled WGS sequence"/>
</dbReference>
<proteinExistence type="predicted"/>
<keyword evidence="2" id="KW-0732">Signal</keyword>
<feature type="chain" id="PRO_5003428784" evidence="2">
    <location>
        <begin position="37"/>
        <end position="265"/>
    </location>
</feature>
<evidence type="ECO:0000256" key="2">
    <source>
        <dbReference type="SAM" id="SignalP"/>
    </source>
</evidence>
<name>G2DD20_9GAMM</name>
<reference evidence="3" key="1">
    <citation type="journal article" date="2011" name="ISME J.">
        <title>The endosymbionts of the deep-sea tubeworms Riftia pachyptila and Tevnia jerichonana share an identical physiology as revealed by proteogenomic analyses.</title>
        <authorList>
            <person name="Gardebrecht A."/>
            <person name="Markert S."/>
            <person name="Felbeck H."/>
            <person name="Thuermer A."/>
            <person name="Albrecht D."/>
            <person name="Wollherr A."/>
            <person name="Kabisch J."/>
            <person name="Lehmann R."/>
            <person name="Daniel R."/>
            <person name="Liesegang H."/>
            <person name="Hecker M."/>
            <person name="Sievert S.M."/>
            <person name="Schweder T."/>
        </authorList>
    </citation>
    <scope>NUCLEOTIDE SEQUENCE [LARGE SCALE GENOMIC DNA]</scope>
</reference>
<evidence type="ECO:0000313" key="4">
    <source>
        <dbReference type="Proteomes" id="UP000004491"/>
    </source>
</evidence>
<feature type="signal peptide" evidence="2">
    <location>
        <begin position="1"/>
        <end position="36"/>
    </location>
</feature>
<evidence type="ECO:0000256" key="1">
    <source>
        <dbReference type="SAM" id="Coils"/>
    </source>
</evidence>
<protein>
    <submittedName>
        <fullName evidence="3">Uncharacterized protein</fullName>
    </submittedName>
</protein>
<dbReference type="EMBL" id="AFOC01000036">
    <property type="protein sequence ID" value="EGV51460.1"/>
    <property type="molecule type" value="Genomic_DNA"/>
</dbReference>
<keyword evidence="1" id="KW-0175">Coiled coil</keyword>
<accession>G2DD20</accession>
<dbReference type="AlphaFoldDB" id="G2DD20"/>
<feature type="coiled-coil region" evidence="1">
    <location>
        <begin position="67"/>
        <end position="94"/>
    </location>
</feature>
<evidence type="ECO:0000313" key="3">
    <source>
        <dbReference type="EMBL" id="EGV51460.1"/>
    </source>
</evidence>
<comment type="caution">
    <text evidence="3">The sequence shown here is derived from an EMBL/GenBank/DDBJ whole genome shotgun (WGS) entry which is preliminary data.</text>
</comment>
<organism evidence="3 4">
    <name type="scientific">endosymbiont of Riftia pachyptila</name>
    <name type="common">vent Ph05</name>
    <dbReference type="NCBI Taxonomy" id="1048808"/>
    <lineage>
        <taxon>Bacteria</taxon>
        <taxon>Pseudomonadati</taxon>
        <taxon>Pseudomonadota</taxon>
        <taxon>Gammaproteobacteria</taxon>
        <taxon>sulfur-oxidizing symbionts</taxon>
    </lineage>
</organism>
<keyword evidence="4" id="KW-1185">Reference proteome</keyword>
<sequence>MAMRMMKLEDKTMARKIRLAALSLAMSGMLATSAIASEVTIPNTFSAGSPAVASEVNANFSAVKTAVDDNNRRADELEALANKLDSDMTAALTEANNRLSALESQLAQMVGGSGAALTQASLTGVYKFIYMDVEMIGNLDNYSEQGASIGKGDITFDGAGGFTVVDTSDKHVSQGVRAGTDPLNSGIMFTTTQTVDSTLESASGTYTVSPDGKVTLTFADDGSQLDIHMAPGLIMGTGGMAETESLNGGGDRTAGSLVVVVKKSN</sequence>
<gene>
    <name evidence="3" type="ORF">Rifp1Sym_bi00020</name>
</gene>